<accession>A0A840NCM7</accession>
<feature type="transmembrane region" description="Helical" evidence="7">
    <location>
        <begin position="158"/>
        <end position="179"/>
    </location>
</feature>
<feature type="transmembrane region" description="Helical" evidence="7">
    <location>
        <begin position="314"/>
        <end position="336"/>
    </location>
</feature>
<dbReference type="InterPro" id="IPR018383">
    <property type="entry name" value="UPF0324_pro"/>
</dbReference>
<keyword evidence="9" id="KW-1185">Reference proteome</keyword>
<proteinExistence type="inferred from homology"/>
<keyword evidence="4 7" id="KW-0812">Transmembrane</keyword>
<evidence type="ECO:0000256" key="2">
    <source>
        <dbReference type="ARBA" id="ARBA00007977"/>
    </source>
</evidence>
<organism evidence="8 9">
    <name type="scientific">Saccharopolyspora gloriosae</name>
    <dbReference type="NCBI Taxonomy" id="455344"/>
    <lineage>
        <taxon>Bacteria</taxon>
        <taxon>Bacillati</taxon>
        <taxon>Actinomycetota</taxon>
        <taxon>Actinomycetes</taxon>
        <taxon>Pseudonocardiales</taxon>
        <taxon>Pseudonocardiaceae</taxon>
        <taxon>Saccharopolyspora</taxon>
    </lineage>
</organism>
<feature type="transmembrane region" description="Helical" evidence="7">
    <location>
        <begin position="71"/>
        <end position="89"/>
    </location>
</feature>
<dbReference type="Proteomes" id="UP000580474">
    <property type="component" value="Unassembled WGS sequence"/>
</dbReference>
<keyword evidence="5 7" id="KW-1133">Transmembrane helix</keyword>
<evidence type="ECO:0000256" key="5">
    <source>
        <dbReference type="ARBA" id="ARBA00022989"/>
    </source>
</evidence>
<dbReference type="EMBL" id="JACHIV010000001">
    <property type="protein sequence ID" value="MBB5069680.1"/>
    <property type="molecule type" value="Genomic_DNA"/>
</dbReference>
<comment type="subcellular location">
    <subcellularLocation>
        <location evidence="1">Cell membrane</location>
        <topology evidence="1">Multi-pass membrane protein</topology>
    </subcellularLocation>
</comment>
<gene>
    <name evidence="8" type="ORF">BJ969_002768</name>
</gene>
<evidence type="ECO:0000313" key="8">
    <source>
        <dbReference type="EMBL" id="MBB5069680.1"/>
    </source>
</evidence>
<feature type="transmembrane region" description="Helical" evidence="7">
    <location>
        <begin position="282"/>
        <end position="302"/>
    </location>
</feature>
<evidence type="ECO:0000256" key="7">
    <source>
        <dbReference type="SAM" id="Phobius"/>
    </source>
</evidence>
<sequence length="337" mass="32789">MRMSMSAGPGVVRAVPGRLPGIVVTVGAVVVASAVASLVPGVGLVTAAVALGVVVGNVPGCPGAAAPGLAWVSRVVLRAGVVLLGLQLAVGQVLELGAATVGVVVAAVVVTFAGTVLLGRALGVSRGLSLLVATGFSICGASAIAAVEGVVDREDEEVATGVALVTVFGSLSMVLLPLLGGMWGVGPELLGRVAGGSVHEVAQVVAAASPAGAAAVSVAVVVKLGRVVLLAPLVAGIGLLRRRRGGGGEGRRVPLLPLFVVGFLAAMAVRSTGLVPGSVLEVAREATTVLLAAALFALGTSVRVRGLVRTGPRALLLGVGSTVLITSVTVAGMLTVA</sequence>
<feature type="transmembrane region" description="Helical" evidence="7">
    <location>
        <begin position="130"/>
        <end position="151"/>
    </location>
</feature>
<comment type="similarity">
    <text evidence="2">Belongs to the UPF0324 family.</text>
</comment>
<name>A0A840NCM7_9PSEU</name>
<dbReference type="RefSeq" id="WP_246456794.1">
    <property type="nucleotide sequence ID" value="NZ_JACHIV010000001.1"/>
</dbReference>
<feature type="transmembrane region" description="Helical" evidence="7">
    <location>
        <begin position="96"/>
        <end position="118"/>
    </location>
</feature>
<feature type="transmembrane region" description="Helical" evidence="7">
    <location>
        <begin position="21"/>
        <end position="51"/>
    </location>
</feature>
<dbReference type="GO" id="GO:0005886">
    <property type="term" value="C:plasma membrane"/>
    <property type="evidence" value="ECO:0007669"/>
    <property type="project" value="UniProtKB-SubCell"/>
</dbReference>
<keyword evidence="3" id="KW-1003">Cell membrane</keyword>
<reference evidence="8 9" key="1">
    <citation type="submission" date="2020-08" db="EMBL/GenBank/DDBJ databases">
        <title>Sequencing the genomes of 1000 actinobacteria strains.</title>
        <authorList>
            <person name="Klenk H.-P."/>
        </authorList>
    </citation>
    <scope>NUCLEOTIDE SEQUENCE [LARGE SCALE GENOMIC DNA]</scope>
    <source>
        <strain evidence="8 9">DSM 45582</strain>
    </source>
</reference>
<protein>
    <submittedName>
        <fullName evidence="8">Putative integral membrane protein (TIGR00698 family)</fullName>
    </submittedName>
</protein>
<feature type="transmembrane region" description="Helical" evidence="7">
    <location>
        <begin position="252"/>
        <end position="270"/>
    </location>
</feature>
<dbReference type="PANTHER" id="PTHR30106">
    <property type="entry name" value="INNER MEMBRANE PROTEIN YEIH-RELATED"/>
    <property type="match status" value="1"/>
</dbReference>
<evidence type="ECO:0000256" key="3">
    <source>
        <dbReference type="ARBA" id="ARBA00022475"/>
    </source>
</evidence>
<evidence type="ECO:0000256" key="6">
    <source>
        <dbReference type="ARBA" id="ARBA00023136"/>
    </source>
</evidence>
<feature type="transmembrane region" description="Helical" evidence="7">
    <location>
        <begin position="214"/>
        <end position="240"/>
    </location>
</feature>
<comment type="caution">
    <text evidence="8">The sequence shown here is derived from an EMBL/GenBank/DDBJ whole genome shotgun (WGS) entry which is preliminary data.</text>
</comment>
<dbReference type="Pfam" id="PF03601">
    <property type="entry name" value="Cons_hypoth698"/>
    <property type="match status" value="1"/>
</dbReference>
<evidence type="ECO:0000256" key="4">
    <source>
        <dbReference type="ARBA" id="ARBA00022692"/>
    </source>
</evidence>
<keyword evidence="6 7" id="KW-0472">Membrane</keyword>
<dbReference type="AlphaFoldDB" id="A0A840NCM7"/>
<evidence type="ECO:0000256" key="1">
    <source>
        <dbReference type="ARBA" id="ARBA00004651"/>
    </source>
</evidence>
<dbReference type="PANTHER" id="PTHR30106:SF2">
    <property type="entry name" value="UPF0324 INNER MEMBRANE PROTEIN YEIH"/>
    <property type="match status" value="1"/>
</dbReference>
<evidence type="ECO:0000313" key="9">
    <source>
        <dbReference type="Proteomes" id="UP000580474"/>
    </source>
</evidence>